<evidence type="ECO:0000313" key="9">
    <source>
        <dbReference type="Proteomes" id="UP000280444"/>
    </source>
</evidence>
<dbReference type="GO" id="GO:0043190">
    <property type="term" value="C:ATP-binding cassette (ABC) transporter complex"/>
    <property type="evidence" value="ECO:0007669"/>
    <property type="project" value="InterPro"/>
</dbReference>
<evidence type="ECO:0000256" key="2">
    <source>
        <dbReference type="ARBA" id="ARBA00022692"/>
    </source>
</evidence>
<dbReference type="Proteomes" id="UP000280444">
    <property type="component" value="Unassembled WGS sequence"/>
</dbReference>
<protein>
    <submittedName>
        <fullName evidence="8">ABC transporter permease</fullName>
    </submittedName>
</protein>
<feature type="domain" description="ABC-2 type transporter transmembrane" evidence="7">
    <location>
        <begin position="19"/>
        <end position="215"/>
    </location>
</feature>
<accession>A0A3P1SDM8</accession>
<evidence type="ECO:0000259" key="7">
    <source>
        <dbReference type="Pfam" id="PF01061"/>
    </source>
</evidence>
<feature type="transmembrane region" description="Helical" evidence="6">
    <location>
        <begin position="20"/>
        <end position="41"/>
    </location>
</feature>
<keyword evidence="4 6" id="KW-0472">Membrane</keyword>
<proteinExistence type="predicted"/>
<dbReference type="PANTHER" id="PTHR43229:SF6">
    <property type="entry name" value="ABC-TYPE MULTIDRUG TRANSPORT SYSTEM, PERMEASE COMPONENT"/>
    <property type="match status" value="1"/>
</dbReference>
<feature type="transmembrane region" description="Helical" evidence="6">
    <location>
        <begin position="169"/>
        <end position="195"/>
    </location>
</feature>
<dbReference type="InterPro" id="IPR000412">
    <property type="entry name" value="ABC_2_transport"/>
</dbReference>
<dbReference type="Pfam" id="PF01061">
    <property type="entry name" value="ABC2_membrane"/>
    <property type="match status" value="1"/>
</dbReference>
<keyword evidence="2 6" id="KW-0812">Transmembrane</keyword>
<feature type="transmembrane region" description="Helical" evidence="6">
    <location>
        <begin position="137"/>
        <end position="162"/>
    </location>
</feature>
<gene>
    <name evidence="8" type="ORF">EII11_07535</name>
</gene>
<dbReference type="PANTHER" id="PTHR43229">
    <property type="entry name" value="NODULATION PROTEIN J"/>
    <property type="match status" value="1"/>
</dbReference>
<reference evidence="8 9" key="1">
    <citation type="submission" date="2018-11" db="EMBL/GenBank/DDBJ databases">
        <title>Genomes From Bacteria Associated with the Canine Oral Cavity: a Test Case for Automated Genome-Based Taxonomic Assignment.</title>
        <authorList>
            <person name="Coil D.A."/>
            <person name="Jospin G."/>
            <person name="Darling A.E."/>
            <person name="Wallis C."/>
            <person name="Davis I.J."/>
            <person name="Harris S."/>
            <person name="Eisen J.A."/>
            <person name="Holcombe L.J."/>
            <person name="O'Flynn C."/>
        </authorList>
    </citation>
    <scope>NUCLEOTIDE SEQUENCE [LARGE SCALE GENOMIC DNA]</scope>
    <source>
        <strain evidence="8 9">OH770</strain>
    </source>
</reference>
<name>A0A3P1SDM8_9ACTO</name>
<sequence length="278" mass="29881">MSSIIRTALTQARADLRAVFFSPAVIGVLLGPAFILGWAYYLSDRVSDNMPLSVGGFMLVSTIGVFSTMIVMQLSSEMSSERLDGTLLRVRTLPHGALSWAIGKTLSNVVLQGILQTVIMVGAFLLLPPLGISGSQWLVTIGLVLFTICATAPLGFMVGALVRGVYSQMFLFFGTMIVVATSGAFFPITILPTWLQYLHMPLPFYWAGHLSRWVLLGADGASYDFAGGSQPLLAAGILLAWMIGGFALATWSINRSFRKLSLSSLASMQSAMRSQLGV</sequence>
<keyword evidence="3 6" id="KW-1133">Transmembrane helix</keyword>
<evidence type="ECO:0000256" key="5">
    <source>
        <dbReference type="ARBA" id="ARBA00023251"/>
    </source>
</evidence>
<organism evidence="8 9">
    <name type="scientific">Schaalia canis</name>
    <dbReference type="NCBI Taxonomy" id="100469"/>
    <lineage>
        <taxon>Bacteria</taxon>
        <taxon>Bacillati</taxon>
        <taxon>Actinomycetota</taxon>
        <taxon>Actinomycetes</taxon>
        <taxon>Actinomycetales</taxon>
        <taxon>Actinomycetaceae</taxon>
        <taxon>Schaalia</taxon>
    </lineage>
</organism>
<dbReference type="GO" id="GO:0140359">
    <property type="term" value="F:ABC-type transporter activity"/>
    <property type="evidence" value="ECO:0007669"/>
    <property type="project" value="InterPro"/>
</dbReference>
<comment type="caution">
    <text evidence="8">The sequence shown here is derived from an EMBL/GenBank/DDBJ whole genome shotgun (WGS) entry which is preliminary data.</text>
</comment>
<feature type="transmembrane region" description="Helical" evidence="6">
    <location>
        <begin position="53"/>
        <end position="72"/>
    </location>
</feature>
<keyword evidence="5" id="KW-0046">Antibiotic resistance</keyword>
<dbReference type="RefSeq" id="WP_124870974.1">
    <property type="nucleotide sequence ID" value="NZ_RQZF01000007.1"/>
</dbReference>
<dbReference type="AlphaFoldDB" id="A0A3P1SDM8"/>
<dbReference type="PIRSF" id="PIRSF006648">
    <property type="entry name" value="DrrB"/>
    <property type="match status" value="1"/>
</dbReference>
<comment type="subcellular location">
    <subcellularLocation>
        <location evidence="1">Membrane</location>
        <topology evidence="1">Multi-pass membrane protein</topology>
    </subcellularLocation>
</comment>
<evidence type="ECO:0000256" key="6">
    <source>
        <dbReference type="SAM" id="Phobius"/>
    </source>
</evidence>
<feature type="transmembrane region" description="Helical" evidence="6">
    <location>
        <begin position="232"/>
        <end position="253"/>
    </location>
</feature>
<evidence type="ECO:0000256" key="4">
    <source>
        <dbReference type="ARBA" id="ARBA00023136"/>
    </source>
</evidence>
<dbReference type="InterPro" id="IPR051784">
    <property type="entry name" value="Nod_factor_ABC_transporter"/>
</dbReference>
<dbReference type="GO" id="GO:0046677">
    <property type="term" value="P:response to antibiotic"/>
    <property type="evidence" value="ECO:0007669"/>
    <property type="project" value="UniProtKB-KW"/>
</dbReference>
<dbReference type="EMBL" id="RQZF01000007">
    <property type="protein sequence ID" value="RRC95077.1"/>
    <property type="molecule type" value="Genomic_DNA"/>
</dbReference>
<dbReference type="OrthoDB" id="9786643at2"/>
<evidence type="ECO:0000256" key="1">
    <source>
        <dbReference type="ARBA" id="ARBA00004141"/>
    </source>
</evidence>
<evidence type="ECO:0000256" key="3">
    <source>
        <dbReference type="ARBA" id="ARBA00022989"/>
    </source>
</evidence>
<dbReference type="InterPro" id="IPR013525">
    <property type="entry name" value="ABC2_TM"/>
</dbReference>
<evidence type="ECO:0000313" key="8">
    <source>
        <dbReference type="EMBL" id="RRC95077.1"/>
    </source>
</evidence>
<keyword evidence="9" id="KW-1185">Reference proteome</keyword>
<feature type="transmembrane region" description="Helical" evidence="6">
    <location>
        <begin position="109"/>
        <end position="131"/>
    </location>
</feature>